<dbReference type="InterPro" id="IPR045540">
    <property type="entry name" value="YegS/DAGK_C"/>
</dbReference>
<dbReference type="GO" id="GO:0005829">
    <property type="term" value="C:cytosol"/>
    <property type="evidence" value="ECO:0007669"/>
    <property type="project" value="TreeGrafter"/>
</dbReference>
<dbReference type="GO" id="GO:0008929">
    <property type="term" value="F:methylglyoxal synthase activity"/>
    <property type="evidence" value="ECO:0007669"/>
    <property type="project" value="InterPro"/>
</dbReference>
<dbReference type="STRING" id="401562.NS365_23160"/>
<dbReference type="Proteomes" id="UP000078272">
    <property type="component" value="Unassembled WGS sequence"/>
</dbReference>
<dbReference type="InterPro" id="IPR017438">
    <property type="entry name" value="ATP-NAD_kinase_N"/>
</dbReference>
<dbReference type="PATRIC" id="fig|401562.3.peg.5146"/>
<name>A0A175QUV9_9HYPH</name>
<evidence type="ECO:0000313" key="2">
    <source>
        <dbReference type="EMBL" id="KTQ79388.1"/>
    </source>
</evidence>
<dbReference type="Gene3D" id="2.60.200.40">
    <property type="match status" value="1"/>
</dbReference>
<comment type="caution">
    <text evidence="2">The sequence shown here is derived from an EMBL/GenBank/DDBJ whole genome shotgun (WGS) entry which is preliminary data.</text>
</comment>
<dbReference type="PROSITE" id="PS50146">
    <property type="entry name" value="DAGK"/>
    <property type="match status" value="1"/>
</dbReference>
<dbReference type="PANTHER" id="PTHR30492:SF0">
    <property type="entry name" value="METHYLGLYOXAL SYNTHASE"/>
    <property type="match status" value="1"/>
</dbReference>
<keyword evidence="2" id="KW-0808">Transferase</keyword>
<evidence type="ECO:0000259" key="1">
    <source>
        <dbReference type="PROSITE" id="PS50146"/>
    </source>
</evidence>
<dbReference type="GO" id="GO:0016301">
    <property type="term" value="F:kinase activity"/>
    <property type="evidence" value="ECO:0007669"/>
    <property type="project" value="UniProtKB-KW"/>
</dbReference>
<reference evidence="2 3" key="1">
    <citation type="journal article" date="2016" name="Front. Microbiol.">
        <title>Genomic Resource of Rice Seed Associated Bacteria.</title>
        <authorList>
            <person name="Midha S."/>
            <person name="Bansal K."/>
            <person name="Sharma S."/>
            <person name="Kumar N."/>
            <person name="Patil P.P."/>
            <person name="Chaudhry V."/>
            <person name="Patil P.B."/>
        </authorList>
    </citation>
    <scope>NUCLEOTIDE SEQUENCE [LARGE SCALE GENOMIC DNA]</scope>
    <source>
        <strain evidence="2 3">NS226</strain>
    </source>
</reference>
<dbReference type="AlphaFoldDB" id="A0A175QUV9"/>
<dbReference type="Pfam" id="PF19279">
    <property type="entry name" value="YegS_C"/>
    <property type="match status" value="1"/>
</dbReference>
<keyword evidence="2" id="KW-0418">Kinase</keyword>
<proteinExistence type="predicted"/>
<dbReference type="InterPro" id="IPR004363">
    <property type="entry name" value="Methylgl_synth"/>
</dbReference>
<protein>
    <submittedName>
        <fullName evidence="2">Diacylglycerol kinase</fullName>
    </submittedName>
</protein>
<evidence type="ECO:0000313" key="3">
    <source>
        <dbReference type="Proteomes" id="UP000078272"/>
    </source>
</evidence>
<dbReference type="Pfam" id="PF00781">
    <property type="entry name" value="DAGK_cat"/>
    <property type="match status" value="1"/>
</dbReference>
<sequence length="303" mass="32944">MKVHAILNRGGGTLRTMDLDVLSALIVDEFKLHGHEIDIDILTGDELIDRIRANARRNDLDVLMVGGGDGTVSAAAAAVAGTPVSLGVLPAGTMNLFARSLDIPMELEQAVRALANGRIVEVDIAAVNGEHFIHQFAVGLHARMVRTRDKLDYGSKVGKMWASVKAIVSATQSLPLVDLEIVIDGKRESIRTPAVAISNNIYGEGHLPFADDPQAGKLGVYLMRSTDRVAMLKMTMDMMRGAWKSNKDLTVTEADSIRIVYGGRKTVKRAVMDGELKDLARVSDVTMHRRGLKVLVPEDCRLQ</sequence>
<accession>A0A175QUV9</accession>
<dbReference type="GO" id="GO:0019242">
    <property type="term" value="P:methylglyoxal biosynthetic process"/>
    <property type="evidence" value="ECO:0007669"/>
    <property type="project" value="InterPro"/>
</dbReference>
<dbReference type="EMBL" id="LDPZ01000091">
    <property type="protein sequence ID" value="KTQ79388.1"/>
    <property type="molecule type" value="Genomic_DNA"/>
</dbReference>
<dbReference type="SUPFAM" id="SSF111331">
    <property type="entry name" value="NAD kinase/diacylglycerol kinase-like"/>
    <property type="match status" value="1"/>
</dbReference>
<dbReference type="RefSeq" id="WP_058636927.1">
    <property type="nucleotide sequence ID" value="NZ_LDPZ01000091.1"/>
</dbReference>
<dbReference type="InterPro" id="IPR016064">
    <property type="entry name" value="NAD/diacylglycerol_kinase_sf"/>
</dbReference>
<feature type="domain" description="DAGKc" evidence="1">
    <location>
        <begin position="1"/>
        <end position="131"/>
    </location>
</feature>
<gene>
    <name evidence="2" type="ORF">NS226_23005</name>
</gene>
<organism evidence="2 3">
    <name type="scientific">Aureimonas ureilytica</name>
    <dbReference type="NCBI Taxonomy" id="401562"/>
    <lineage>
        <taxon>Bacteria</taxon>
        <taxon>Pseudomonadati</taxon>
        <taxon>Pseudomonadota</taxon>
        <taxon>Alphaproteobacteria</taxon>
        <taxon>Hyphomicrobiales</taxon>
        <taxon>Aurantimonadaceae</taxon>
        <taxon>Aureimonas</taxon>
    </lineage>
</organism>
<dbReference type="OrthoDB" id="9815110at2"/>
<dbReference type="PANTHER" id="PTHR30492">
    <property type="entry name" value="METHYLGLYOXAL SYNTHASE"/>
    <property type="match status" value="1"/>
</dbReference>
<dbReference type="Gene3D" id="3.40.50.10330">
    <property type="entry name" value="Probable inorganic polyphosphate/atp-NAD kinase, domain 1"/>
    <property type="match status" value="1"/>
</dbReference>
<dbReference type="InterPro" id="IPR001206">
    <property type="entry name" value="Diacylglycerol_kinase_cat_dom"/>
</dbReference>